<dbReference type="InterPro" id="IPR013237">
    <property type="entry name" value="Phage_T7_Gp4_N"/>
</dbReference>
<comment type="caution">
    <text evidence="4">The sequence shown here is derived from an EMBL/GenBank/DDBJ whole genome shotgun (WGS) entry which is preliminary data.</text>
</comment>
<proteinExistence type="predicted"/>
<dbReference type="CDD" id="cd01029">
    <property type="entry name" value="TOPRIM_primases"/>
    <property type="match status" value="1"/>
</dbReference>
<organism evidence="4 5">
    <name type="scientific">Vreelandella sulfidaeris</name>
    <dbReference type="NCBI Taxonomy" id="115553"/>
    <lineage>
        <taxon>Bacteria</taxon>
        <taxon>Pseudomonadati</taxon>
        <taxon>Pseudomonadota</taxon>
        <taxon>Gammaproteobacteria</taxon>
        <taxon>Oceanospirillales</taxon>
        <taxon>Halomonadaceae</taxon>
        <taxon>Vreelandella</taxon>
    </lineage>
</organism>
<feature type="domain" description="Toprim" evidence="2">
    <location>
        <begin position="257"/>
        <end position="358"/>
    </location>
</feature>
<dbReference type="GO" id="GO:0004386">
    <property type="term" value="F:helicase activity"/>
    <property type="evidence" value="ECO:0007669"/>
    <property type="project" value="InterPro"/>
</dbReference>
<sequence length="369" mass="40602">MREEQIMRNSNKYEIADVKRVAEGQWDTVFQALCPELEHAIAHPGHHIDCPIHGGKEDFRLDRGFKQRGTAICTCGNWDGFSLLKELKGWALPEILEQVMGALGEQSVEPLAPTVSRPPPRQVEEKQDIRPTLRKRWEEALPLGRGEGRFMLASYLQFRGLPVKPMLSVLETEARLHPRMAYIEKGKVVSYYPALITIVRDAAGKPVTMHRTYLNRTENGVVEKAPVSKAKKLFPVVKDGDVHGGAIRLGTATAGVIGVAEGIETSLAIRAATGMPVWPVLSASLMRSFEPPEGVTEVVIWADRDLPDRKGRKAGQDAAEVLQARLLEKGIRASIKIPDASSSTDVSVDWADVYTSSGLTGFPRKSKAA</sequence>
<dbReference type="Pfam" id="PF13362">
    <property type="entry name" value="Toprim_3"/>
    <property type="match status" value="1"/>
</dbReference>
<name>A0A365TL02_9GAMM</name>
<keyword evidence="5" id="KW-1185">Reference proteome</keyword>
<dbReference type="Pfam" id="PF23639">
    <property type="entry name" value="DUF7146"/>
    <property type="match status" value="1"/>
</dbReference>
<dbReference type="OrthoDB" id="8967890at2"/>
<protein>
    <submittedName>
        <fullName evidence="4">Zinc-binding protein</fullName>
    </submittedName>
</protein>
<feature type="domain" description="DUF7146" evidence="3">
    <location>
        <begin position="130"/>
        <end position="242"/>
    </location>
</feature>
<dbReference type="EMBL" id="QNTU01000011">
    <property type="protein sequence ID" value="RBI66184.1"/>
    <property type="molecule type" value="Genomic_DNA"/>
</dbReference>
<evidence type="ECO:0000259" key="2">
    <source>
        <dbReference type="Pfam" id="PF13362"/>
    </source>
</evidence>
<dbReference type="Pfam" id="PF08273">
    <property type="entry name" value="Zn_Ribbon_Prim"/>
    <property type="match status" value="1"/>
</dbReference>
<evidence type="ECO:0000313" key="4">
    <source>
        <dbReference type="EMBL" id="RBI66184.1"/>
    </source>
</evidence>
<dbReference type="InterPro" id="IPR006171">
    <property type="entry name" value="TOPRIM_dom"/>
</dbReference>
<evidence type="ECO:0000313" key="5">
    <source>
        <dbReference type="Proteomes" id="UP000252204"/>
    </source>
</evidence>
<reference evidence="5" key="1">
    <citation type="submission" date="2018-06" db="EMBL/GenBank/DDBJ databases">
        <title>Whole genome sequencing of four bacterial strains from South Shetland trench revealing bio-synthetic gene clusters.</title>
        <authorList>
            <person name="Abdel-Mageed W.M."/>
            <person name="Lehri B."/>
            <person name="Jarmusch S."/>
            <person name="Miranda K."/>
            <person name="Goodfellow M."/>
            <person name="Jaspars M."/>
            <person name="Karlyshev A.V."/>
        </authorList>
    </citation>
    <scope>NUCLEOTIDE SEQUENCE [LARGE SCALE GENOMIC DNA]</scope>
    <source>
        <strain evidence="5">SST4</strain>
    </source>
</reference>
<dbReference type="Proteomes" id="UP000252204">
    <property type="component" value="Unassembled WGS sequence"/>
</dbReference>
<dbReference type="InterPro" id="IPR055570">
    <property type="entry name" value="DUF7146"/>
</dbReference>
<feature type="domain" description="DNA primase/helicase Gp4 N-terminal Bacteriophage T7-like" evidence="1">
    <location>
        <begin position="46"/>
        <end position="81"/>
    </location>
</feature>
<evidence type="ECO:0000259" key="1">
    <source>
        <dbReference type="Pfam" id="PF08273"/>
    </source>
</evidence>
<accession>A0A365TL02</accession>
<dbReference type="AlphaFoldDB" id="A0A365TL02"/>
<gene>
    <name evidence="4" type="ORF">DQ400_15710</name>
</gene>
<dbReference type="GO" id="GO:0008270">
    <property type="term" value="F:zinc ion binding"/>
    <property type="evidence" value="ECO:0007669"/>
    <property type="project" value="InterPro"/>
</dbReference>
<dbReference type="InterPro" id="IPR034154">
    <property type="entry name" value="TOPRIM_DnaG/twinkle"/>
</dbReference>
<evidence type="ECO:0000259" key="3">
    <source>
        <dbReference type="Pfam" id="PF23639"/>
    </source>
</evidence>